<name>A0A817FF72_LEPSM</name>
<dbReference type="Proteomes" id="UP000675881">
    <property type="component" value="Unassembled WGS sequence"/>
</dbReference>
<feature type="compositionally biased region" description="Polar residues" evidence="1">
    <location>
        <begin position="1"/>
        <end position="10"/>
    </location>
</feature>
<feature type="region of interest" description="Disordered" evidence="1">
    <location>
        <begin position="1"/>
        <end position="27"/>
    </location>
</feature>
<dbReference type="EMBL" id="CAJNVT010000093">
    <property type="protein sequence ID" value="CAF2745186.1"/>
    <property type="molecule type" value="Genomic_DNA"/>
</dbReference>
<evidence type="ECO:0000313" key="3">
    <source>
        <dbReference type="Proteomes" id="UP000675881"/>
    </source>
</evidence>
<keyword evidence="3" id="KW-1185">Reference proteome</keyword>
<comment type="caution">
    <text evidence="2">The sequence shown here is derived from an EMBL/GenBank/DDBJ whole genome shotgun (WGS) entry which is preliminary data.</text>
</comment>
<accession>A0A817FF72</accession>
<dbReference type="AlphaFoldDB" id="A0A817FF72"/>
<evidence type="ECO:0000256" key="1">
    <source>
        <dbReference type="SAM" id="MobiDB-lite"/>
    </source>
</evidence>
<evidence type="ECO:0000313" key="2">
    <source>
        <dbReference type="EMBL" id="CAF2745186.1"/>
    </source>
</evidence>
<protein>
    <submittedName>
        <fullName evidence="2">FBXL4</fullName>
    </submittedName>
</protein>
<sequence length="201" mass="22113">MVSSKESTILSGVEVDNEQSKATEASKTGHWSAVSEMAYVWQRNCLSLRNGILLWGIPLVVPTSVLIKASTVFMIDPTIISDGVCSSVREEHISTVAKTATLTVQQHLGWCPSLEIGGVSSSLLRPINDENTFPEILDRKTVYCLIVQQVDLFLVSSCLSLLSTHHRFVPTHVPCLLSIEITMADMFLAFQENSFTGDELD</sequence>
<reference evidence="2" key="1">
    <citation type="submission" date="2021-02" db="EMBL/GenBank/DDBJ databases">
        <authorList>
            <person name="Bekaert M."/>
        </authorList>
    </citation>
    <scope>NUCLEOTIDE SEQUENCE</scope>
    <source>
        <strain evidence="2">IoA-00</strain>
    </source>
</reference>
<gene>
    <name evidence="2" type="ORF">LSAA_246</name>
</gene>
<proteinExistence type="predicted"/>
<organism evidence="2 3">
    <name type="scientific">Lepeophtheirus salmonis</name>
    <name type="common">Salmon louse</name>
    <name type="synonym">Caligus salmonis</name>
    <dbReference type="NCBI Taxonomy" id="72036"/>
    <lineage>
        <taxon>Eukaryota</taxon>
        <taxon>Metazoa</taxon>
        <taxon>Ecdysozoa</taxon>
        <taxon>Arthropoda</taxon>
        <taxon>Crustacea</taxon>
        <taxon>Multicrustacea</taxon>
        <taxon>Hexanauplia</taxon>
        <taxon>Copepoda</taxon>
        <taxon>Siphonostomatoida</taxon>
        <taxon>Caligidae</taxon>
        <taxon>Lepeophtheirus</taxon>
    </lineage>
</organism>